<dbReference type="GO" id="GO:0050661">
    <property type="term" value="F:NADP binding"/>
    <property type="evidence" value="ECO:0007669"/>
    <property type="project" value="InterPro"/>
</dbReference>
<dbReference type="Gene3D" id="3.40.50.720">
    <property type="entry name" value="NAD(P)-binding Rossmann-like Domain"/>
    <property type="match status" value="1"/>
</dbReference>
<comment type="catalytic activity">
    <reaction evidence="7 8">
        <text>shikimate + NADP(+) = 3-dehydroshikimate + NADPH + H(+)</text>
        <dbReference type="Rhea" id="RHEA:17737"/>
        <dbReference type="ChEBI" id="CHEBI:15378"/>
        <dbReference type="ChEBI" id="CHEBI:16630"/>
        <dbReference type="ChEBI" id="CHEBI:36208"/>
        <dbReference type="ChEBI" id="CHEBI:57783"/>
        <dbReference type="ChEBI" id="CHEBI:58349"/>
        <dbReference type="EC" id="1.1.1.25"/>
    </reaction>
</comment>
<dbReference type="GO" id="GO:0019632">
    <property type="term" value="P:shikimate metabolic process"/>
    <property type="evidence" value="ECO:0007669"/>
    <property type="project" value="InterPro"/>
</dbReference>
<evidence type="ECO:0000256" key="2">
    <source>
        <dbReference type="ARBA" id="ARBA00012962"/>
    </source>
</evidence>
<name>A0A5S3QGJ8_9BACI</name>
<dbReference type="GO" id="GO:0008652">
    <property type="term" value="P:amino acid biosynthetic process"/>
    <property type="evidence" value="ECO:0007669"/>
    <property type="project" value="UniProtKB-KW"/>
</dbReference>
<dbReference type="Pfam" id="PF01488">
    <property type="entry name" value="Shikimate_DH"/>
    <property type="match status" value="1"/>
</dbReference>
<feature type="binding site" evidence="8">
    <location>
        <position position="88"/>
    </location>
    <ligand>
        <name>shikimate</name>
        <dbReference type="ChEBI" id="CHEBI:36208"/>
    </ligand>
</feature>
<dbReference type="GO" id="GO:0009073">
    <property type="term" value="P:aromatic amino acid family biosynthetic process"/>
    <property type="evidence" value="ECO:0007669"/>
    <property type="project" value="UniProtKB-KW"/>
</dbReference>
<dbReference type="UniPathway" id="UPA00053">
    <property type="reaction ID" value="UER00087"/>
</dbReference>
<dbReference type="GO" id="GO:0005829">
    <property type="term" value="C:cytosol"/>
    <property type="evidence" value="ECO:0007669"/>
    <property type="project" value="TreeGrafter"/>
</dbReference>
<feature type="binding site" evidence="8">
    <location>
        <position position="63"/>
    </location>
    <ligand>
        <name>shikimate</name>
        <dbReference type="ChEBI" id="CHEBI:36208"/>
    </ligand>
</feature>
<evidence type="ECO:0000256" key="3">
    <source>
        <dbReference type="ARBA" id="ARBA00022605"/>
    </source>
</evidence>
<dbReference type="HAMAP" id="MF_00222">
    <property type="entry name" value="Shikimate_DH_AroE"/>
    <property type="match status" value="1"/>
</dbReference>
<feature type="domain" description="Shikimate dehydrogenase substrate binding N-terminal" evidence="10">
    <location>
        <begin position="7"/>
        <end position="90"/>
    </location>
</feature>
<proteinExistence type="inferred from homology"/>
<dbReference type="InterPro" id="IPR011342">
    <property type="entry name" value="Shikimate_DH"/>
</dbReference>
<dbReference type="InterPro" id="IPR006151">
    <property type="entry name" value="Shikm_DH/Glu-tRNA_Rdtase"/>
</dbReference>
<comment type="subunit">
    <text evidence="8">Homodimer.</text>
</comment>
<reference evidence="11 12" key="1">
    <citation type="submission" date="2019-05" db="EMBL/GenBank/DDBJ databases">
        <title>Genomic analysis of Lentibacillus sp. NKC220-2.</title>
        <authorList>
            <person name="Oh Y.J."/>
        </authorList>
    </citation>
    <scope>NUCLEOTIDE SEQUENCE [LARGE SCALE GENOMIC DNA]</scope>
    <source>
        <strain evidence="11 12">NKC220-2</strain>
    </source>
</reference>
<keyword evidence="6 8" id="KW-0057">Aromatic amino acid biosynthesis</keyword>
<dbReference type="CDD" id="cd01065">
    <property type="entry name" value="NAD_bind_Shikimate_DH"/>
    <property type="match status" value="1"/>
</dbReference>
<dbReference type="GO" id="GO:0004764">
    <property type="term" value="F:shikimate 3-dehydrogenase (NADP+) activity"/>
    <property type="evidence" value="ECO:0007669"/>
    <property type="project" value="UniProtKB-UniRule"/>
</dbReference>
<dbReference type="PANTHER" id="PTHR21089">
    <property type="entry name" value="SHIKIMATE DEHYDROGENASE"/>
    <property type="match status" value="1"/>
</dbReference>
<dbReference type="InterPro" id="IPR046346">
    <property type="entry name" value="Aminoacid_DH-like_N_sf"/>
</dbReference>
<feature type="binding site" evidence="8">
    <location>
        <begin position="130"/>
        <end position="134"/>
    </location>
    <ligand>
        <name>NADP(+)</name>
        <dbReference type="ChEBI" id="CHEBI:58349"/>
    </ligand>
</feature>
<dbReference type="SUPFAM" id="SSF53223">
    <property type="entry name" value="Aminoacid dehydrogenase-like, N-terminal domain"/>
    <property type="match status" value="1"/>
</dbReference>
<dbReference type="Proteomes" id="UP000306980">
    <property type="component" value="Unassembled WGS sequence"/>
</dbReference>
<dbReference type="InterPro" id="IPR013708">
    <property type="entry name" value="Shikimate_DH-bd_N"/>
</dbReference>
<evidence type="ECO:0000313" key="11">
    <source>
        <dbReference type="EMBL" id="TMN21022.1"/>
    </source>
</evidence>
<keyword evidence="5 8" id="KW-0560">Oxidoreductase</keyword>
<keyword evidence="3 8" id="KW-0028">Amino-acid biosynthesis</keyword>
<accession>A0A5S3QGJ8</accession>
<dbReference type="InterPro" id="IPR022893">
    <property type="entry name" value="Shikimate_DH_fam"/>
</dbReference>
<dbReference type="NCBIfam" id="TIGR00507">
    <property type="entry name" value="aroE"/>
    <property type="match status" value="1"/>
</dbReference>
<comment type="caution">
    <text evidence="8">Lacks conserved residue(s) required for the propagation of feature annotation.</text>
</comment>
<dbReference type="OrthoDB" id="9792692at2"/>
<comment type="similarity">
    <text evidence="8">Belongs to the shikimate dehydrogenase family.</text>
</comment>
<dbReference type="EMBL" id="VCIA01000001">
    <property type="protein sequence ID" value="TMN21022.1"/>
    <property type="molecule type" value="Genomic_DNA"/>
</dbReference>
<keyword evidence="4 8" id="KW-0521">NADP</keyword>
<feature type="domain" description="Quinate/shikimate 5-dehydrogenase/glutamyl-tRNA reductase" evidence="9">
    <location>
        <begin position="123"/>
        <end position="198"/>
    </location>
</feature>
<comment type="caution">
    <text evidence="11">The sequence shown here is derived from an EMBL/GenBank/DDBJ whole genome shotgun (WGS) entry which is preliminary data.</text>
</comment>
<evidence type="ECO:0000256" key="5">
    <source>
        <dbReference type="ARBA" id="ARBA00023002"/>
    </source>
</evidence>
<feature type="binding site" evidence="8">
    <location>
        <position position="245"/>
    </location>
    <ligand>
        <name>NADP(+)</name>
        <dbReference type="ChEBI" id="CHEBI:58349"/>
    </ligand>
</feature>
<evidence type="ECO:0000313" key="12">
    <source>
        <dbReference type="Proteomes" id="UP000306980"/>
    </source>
</evidence>
<dbReference type="PANTHER" id="PTHR21089:SF1">
    <property type="entry name" value="BIFUNCTIONAL 3-DEHYDROQUINATE DEHYDRATASE_SHIKIMATE DEHYDROGENASE, CHLOROPLASTIC"/>
    <property type="match status" value="1"/>
</dbReference>
<feature type="binding site" evidence="8">
    <location>
        <position position="224"/>
    </location>
    <ligand>
        <name>shikimate</name>
        <dbReference type="ChEBI" id="CHEBI:36208"/>
    </ligand>
</feature>
<evidence type="ECO:0000259" key="9">
    <source>
        <dbReference type="Pfam" id="PF01488"/>
    </source>
</evidence>
<evidence type="ECO:0000256" key="4">
    <source>
        <dbReference type="ARBA" id="ARBA00022857"/>
    </source>
</evidence>
<dbReference type="Pfam" id="PF08501">
    <property type="entry name" value="Shikimate_dh_N"/>
    <property type="match status" value="1"/>
</dbReference>
<protein>
    <recommendedName>
        <fullName evidence="2 8">Shikimate dehydrogenase (NADP(+))</fullName>
        <shortName evidence="8">SDH</shortName>
        <ecNumber evidence="2 8">1.1.1.25</ecNumber>
    </recommendedName>
</protein>
<dbReference type="SUPFAM" id="SSF51735">
    <property type="entry name" value="NAD(P)-binding Rossmann-fold domains"/>
    <property type="match status" value="1"/>
</dbReference>
<evidence type="ECO:0000256" key="8">
    <source>
        <dbReference type="HAMAP-Rule" id="MF_00222"/>
    </source>
</evidence>
<evidence type="ECO:0000256" key="6">
    <source>
        <dbReference type="ARBA" id="ARBA00023141"/>
    </source>
</evidence>
<feature type="binding site" evidence="8">
    <location>
        <begin position="15"/>
        <end position="17"/>
    </location>
    <ligand>
        <name>shikimate</name>
        <dbReference type="ChEBI" id="CHEBI:36208"/>
    </ligand>
</feature>
<feature type="binding site" evidence="8">
    <location>
        <position position="222"/>
    </location>
    <ligand>
        <name>NADP(+)</name>
        <dbReference type="ChEBI" id="CHEBI:58349"/>
    </ligand>
</feature>
<gene>
    <name evidence="8 11" type="primary">aroE</name>
    <name evidence="11" type="ORF">FFL34_02050</name>
</gene>
<dbReference type="RefSeq" id="WP_138600884.1">
    <property type="nucleotide sequence ID" value="NZ_VCIA01000001.1"/>
</dbReference>
<dbReference type="AlphaFoldDB" id="A0A5S3QGJ8"/>
<comment type="function">
    <text evidence="8">Involved in the biosynthesis of the chorismate, which leads to the biosynthesis of aromatic amino acids. Catalyzes the reversible NADPH linked reduction of 3-dehydroshikimate (DHSA) to yield shikimate (SA).</text>
</comment>
<evidence type="ECO:0000256" key="7">
    <source>
        <dbReference type="ARBA" id="ARBA00049442"/>
    </source>
</evidence>
<dbReference type="InterPro" id="IPR036291">
    <property type="entry name" value="NAD(P)-bd_dom_sf"/>
</dbReference>
<dbReference type="GO" id="GO:0009423">
    <property type="term" value="P:chorismate biosynthetic process"/>
    <property type="evidence" value="ECO:0007669"/>
    <property type="project" value="UniProtKB-UniRule"/>
</dbReference>
<comment type="pathway">
    <text evidence="1 8">Metabolic intermediate biosynthesis; chorismate biosynthesis; chorismate from D-erythrose 4-phosphate and phosphoenolpyruvate: step 4/7.</text>
</comment>
<dbReference type="EC" id="1.1.1.25" evidence="2 8"/>
<feature type="binding site" evidence="8">
    <location>
        <position position="103"/>
    </location>
    <ligand>
        <name>shikimate</name>
        <dbReference type="ChEBI" id="CHEBI:36208"/>
    </ligand>
</feature>
<dbReference type="Gene3D" id="3.40.50.10860">
    <property type="entry name" value="Leucine Dehydrogenase, chain A, domain 1"/>
    <property type="match status" value="1"/>
</dbReference>
<evidence type="ECO:0000259" key="10">
    <source>
        <dbReference type="Pfam" id="PF08501"/>
    </source>
</evidence>
<evidence type="ECO:0000256" key="1">
    <source>
        <dbReference type="ARBA" id="ARBA00004871"/>
    </source>
</evidence>
<organism evidence="11 12">
    <name type="scientific">Lentibacillus cibarius</name>
    <dbReference type="NCBI Taxonomy" id="2583219"/>
    <lineage>
        <taxon>Bacteria</taxon>
        <taxon>Bacillati</taxon>
        <taxon>Bacillota</taxon>
        <taxon>Bacilli</taxon>
        <taxon>Bacillales</taxon>
        <taxon>Bacillaceae</taxon>
        <taxon>Lentibacillus</taxon>
    </lineage>
</organism>
<feature type="binding site" evidence="8">
    <location>
        <position position="252"/>
    </location>
    <ligand>
        <name>shikimate</name>
        <dbReference type="ChEBI" id="CHEBI:36208"/>
    </ligand>
</feature>
<feature type="active site" description="Proton acceptor" evidence="8">
    <location>
        <position position="67"/>
    </location>
</feature>
<sequence length="281" mass="31095">MQFRLGLIGHPIQHSLSPWIHNQFLEKSGLTGTYSLIEITPEDSFTRELEKLKSSGLHGFNVTVPYKQKIIPYLDQLEWKAEVTGAVNTVVNQNGKWVGYNTDGTGYVRGLKEQHPSVFEDTACKVLIIGAGGAARGVYQALIAEGLSNIDIANRTTVSAEAIAQKGSDGVQTNVLGLQEAEEVLGHYNLIIQTTAVGMKPNTEEQIISLEQLNEGSIVSDIIYQPLTTKFLQTARRKGAHVHYGHTMLLYQAQYAFQLWTSYNIPIGDLKQQLKTLLEGR</sequence>